<dbReference type="SUPFAM" id="SSF52317">
    <property type="entry name" value="Class I glutamine amidotransferase-like"/>
    <property type="match status" value="1"/>
</dbReference>
<evidence type="ECO:0000256" key="10">
    <source>
        <dbReference type="ARBA" id="ARBA00022975"/>
    </source>
</evidence>
<feature type="domain" description="Glutamine amidotransferase" evidence="16">
    <location>
        <begin position="316"/>
        <end position="552"/>
    </location>
</feature>
<dbReference type="CDD" id="cd01746">
    <property type="entry name" value="GATase1_CTP_Synthase"/>
    <property type="match status" value="1"/>
</dbReference>
<dbReference type="AlphaFoldDB" id="A0A1F6E659"/>
<dbReference type="InterPro" id="IPR029062">
    <property type="entry name" value="Class_I_gatase-like"/>
</dbReference>
<dbReference type="InterPro" id="IPR017926">
    <property type="entry name" value="GATASE"/>
</dbReference>
<evidence type="ECO:0000256" key="4">
    <source>
        <dbReference type="ARBA" id="ARBA00022598"/>
    </source>
</evidence>
<dbReference type="UniPathway" id="UPA00159">
    <property type="reaction ID" value="UER00277"/>
</dbReference>
<comment type="similarity">
    <text evidence="2">Belongs to the CTP synthase family.</text>
</comment>
<dbReference type="Proteomes" id="UP000176914">
    <property type="component" value="Unassembled WGS sequence"/>
</dbReference>
<name>A0A1F6E659_9BACT</name>
<comment type="pathway">
    <text evidence="1">Pyrimidine metabolism; CTP biosynthesis via de novo pathway; CTP from UDP: step 2/2.</text>
</comment>
<dbReference type="FunFam" id="3.40.50.300:FF:000009">
    <property type="entry name" value="CTP synthase"/>
    <property type="match status" value="1"/>
</dbReference>
<evidence type="ECO:0000256" key="15">
    <source>
        <dbReference type="ARBA" id="ARBA00083191"/>
    </source>
</evidence>
<evidence type="ECO:0000256" key="3">
    <source>
        <dbReference type="ARBA" id="ARBA00012291"/>
    </source>
</evidence>
<dbReference type="PROSITE" id="PS51273">
    <property type="entry name" value="GATASE_TYPE_1"/>
    <property type="match status" value="1"/>
</dbReference>
<dbReference type="InterPro" id="IPR017456">
    <property type="entry name" value="CTP_synthase_N"/>
</dbReference>
<proteinExistence type="inferred from homology"/>
<evidence type="ECO:0000259" key="17">
    <source>
        <dbReference type="Pfam" id="PF06418"/>
    </source>
</evidence>
<dbReference type="NCBIfam" id="TIGR00337">
    <property type="entry name" value="PyrG"/>
    <property type="match status" value="1"/>
</dbReference>
<evidence type="ECO:0000313" key="18">
    <source>
        <dbReference type="EMBL" id="OGG69067.1"/>
    </source>
</evidence>
<dbReference type="Gene3D" id="3.40.50.880">
    <property type="match status" value="1"/>
</dbReference>
<dbReference type="GO" id="GO:0097268">
    <property type="term" value="C:cytoophidium"/>
    <property type="evidence" value="ECO:0007669"/>
    <property type="project" value="UniProtKB-ARBA"/>
</dbReference>
<dbReference type="FunFam" id="3.40.50.880:FF:000002">
    <property type="entry name" value="CTP synthase"/>
    <property type="match status" value="1"/>
</dbReference>
<accession>A0A1F6E659</accession>
<dbReference type="GO" id="GO:0044210">
    <property type="term" value="P:'de novo' CTP biosynthetic process"/>
    <property type="evidence" value="ECO:0007669"/>
    <property type="project" value="UniProtKB-UniPathway"/>
</dbReference>
<dbReference type="InterPro" id="IPR004468">
    <property type="entry name" value="CTP_synthase"/>
</dbReference>
<dbReference type="GO" id="GO:0003883">
    <property type="term" value="F:CTP synthase activity"/>
    <property type="evidence" value="ECO:0007669"/>
    <property type="project" value="UniProtKB-EC"/>
</dbReference>
<dbReference type="PANTHER" id="PTHR11550">
    <property type="entry name" value="CTP SYNTHASE"/>
    <property type="match status" value="1"/>
</dbReference>
<evidence type="ECO:0000313" key="19">
    <source>
        <dbReference type="Proteomes" id="UP000176914"/>
    </source>
</evidence>
<gene>
    <name evidence="18" type="ORF">A3C20_04955</name>
</gene>
<dbReference type="InterPro" id="IPR033828">
    <property type="entry name" value="GATase1_CTP_Synthase"/>
</dbReference>
<feature type="domain" description="CTP synthase N-terminal" evidence="17">
    <location>
        <begin position="12"/>
        <end position="273"/>
    </location>
</feature>
<dbReference type="EMBL" id="MFLL01000022">
    <property type="protein sequence ID" value="OGG69067.1"/>
    <property type="molecule type" value="Genomic_DNA"/>
</dbReference>
<evidence type="ECO:0000256" key="7">
    <source>
        <dbReference type="ARBA" id="ARBA00022840"/>
    </source>
</evidence>
<dbReference type="SUPFAM" id="SSF52540">
    <property type="entry name" value="P-loop containing nucleoside triphosphate hydrolases"/>
    <property type="match status" value="1"/>
</dbReference>
<dbReference type="InterPro" id="IPR027417">
    <property type="entry name" value="P-loop_NTPase"/>
</dbReference>
<evidence type="ECO:0000256" key="8">
    <source>
        <dbReference type="ARBA" id="ARBA00022842"/>
    </source>
</evidence>
<dbReference type="NCBIfam" id="NF003792">
    <property type="entry name" value="PRK05380.1"/>
    <property type="match status" value="1"/>
</dbReference>
<keyword evidence="5" id="KW-0479">Metal-binding</keyword>
<keyword evidence="4" id="KW-0436">Ligase</keyword>
<evidence type="ECO:0000256" key="12">
    <source>
        <dbReference type="ARBA" id="ARBA00070745"/>
    </source>
</evidence>
<keyword evidence="9" id="KW-0315">Glutamine amidotransferase</keyword>
<dbReference type="GO" id="GO:0005524">
    <property type="term" value="F:ATP binding"/>
    <property type="evidence" value="ECO:0007669"/>
    <property type="project" value="UniProtKB-KW"/>
</dbReference>
<sequence length="559" mass="61770">MAAKRGPRNGHKYIFVVGGVMSGVGKGITTASIGKILAARGLSVNLVKIDPYLNVDAGTMNPTEHGEVFVLDSGLETDQDMGNYERFLNRDLGPEDYMTSGMVYREVIEKERNLEYGGKCVEAVPHVRDAIVERLQRGAKMAKSDVSVVEIGGTIGDFSNALFIDAARVMHLAHPQDVLFVMVSYLPVPSTIGEMKTKPTQNAMRALNSYGVQADILIARSTHPLDKKRKEKLAISCNVQSDHIISAPDVDSIYDVPLNFERDKLSETLLAALGKKPKQNPDLSEWKKFVEKTHNGNGTVKIGIVGKYFDTGDFVLSDAYISVIEAVKYSAYAEGVKPEIAWINAKELQDGRMPVEALNEYDGIIVPGGFGETGIEGKIMAAKYARENNIPYFGLCYGLHMLVIEYARHMAGMKDANTTEINPATPYPVIDILPEQREKLARKDYGGTMRLGAYPCALLEGSVASESYKLQATSSKLISERHRHRFEINPEYVGQLEKAGLVFSGVSPDREYLKEIAELPRSVHPFYVGTQFHPELRARPLSPHPLFTAFIKAAKERRG</sequence>
<dbReference type="Gene3D" id="3.40.50.300">
    <property type="entry name" value="P-loop containing nucleotide triphosphate hydrolases"/>
    <property type="match status" value="1"/>
</dbReference>
<dbReference type="Pfam" id="PF00117">
    <property type="entry name" value="GATase"/>
    <property type="match status" value="1"/>
</dbReference>
<evidence type="ECO:0000256" key="13">
    <source>
        <dbReference type="ARBA" id="ARBA00075170"/>
    </source>
</evidence>
<reference evidence="18 19" key="1">
    <citation type="journal article" date="2016" name="Nat. Commun.">
        <title>Thousands of microbial genomes shed light on interconnected biogeochemical processes in an aquifer system.</title>
        <authorList>
            <person name="Anantharaman K."/>
            <person name="Brown C.T."/>
            <person name="Hug L.A."/>
            <person name="Sharon I."/>
            <person name="Castelle C.J."/>
            <person name="Probst A.J."/>
            <person name="Thomas B.C."/>
            <person name="Singh A."/>
            <person name="Wilkins M.J."/>
            <person name="Karaoz U."/>
            <person name="Brodie E.L."/>
            <person name="Williams K.H."/>
            <person name="Hubbard S.S."/>
            <person name="Banfield J.F."/>
        </authorList>
    </citation>
    <scope>NUCLEOTIDE SEQUENCE [LARGE SCALE GENOMIC DNA]</scope>
</reference>
<keyword evidence="7" id="KW-0067">ATP-binding</keyword>
<keyword evidence="8" id="KW-0460">Magnesium</keyword>
<evidence type="ECO:0000256" key="11">
    <source>
        <dbReference type="ARBA" id="ARBA00047781"/>
    </source>
</evidence>
<dbReference type="GO" id="GO:0042802">
    <property type="term" value="F:identical protein binding"/>
    <property type="evidence" value="ECO:0007669"/>
    <property type="project" value="TreeGrafter"/>
</dbReference>
<dbReference type="EC" id="6.3.4.2" evidence="3"/>
<dbReference type="PANTHER" id="PTHR11550:SF0">
    <property type="entry name" value="CTP SYNTHASE-RELATED"/>
    <property type="match status" value="1"/>
</dbReference>
<dbReference type="Pfam" id="PF06418">
    <property type="entry name" value="CTP_synth_N"/>
    <property type="match status" value="1"/>
</dbReference>
<evidence type="ECO:0000256" key="9">
    <source>
        <dbReference type="ARBA" id="ARBA00022962"/>
    </source>
</evidence>
<protein>
    <recommendedName>
        <fullName evidence="12">CTP synthase</fullName>
        <ecNumber evidence="3">6.3.4.2</ecNumber>
    </recommendedName>
    <alternativeName>
        <fullName evidence="14">Cytidine 5'-triphosphate synthase</fullName>
    </alternativeName>
    <alternativeName>
        <fullName evidence="15">Cytidine triphosphate synthetase</fullName>
    </alternativeName>
    <alternativeName>
        <fullName evidence="13">UTP--ammonia ligase</fullName>
    </alternativeName>
</protein>
<evidence type="ECO:0000256" key="14">
    <source>
        <dbReference type="ARBA" id="ARBA00079941"/>
    </source>
</evidence>
<dbReference type="GO" id="GO:0019856">
    <property type="term" value="P:pyrimidine nucleobase biosynthetic process"/>
    <property type="evidence" value="ECO:0007669"/>
    <property type="project" value="TreeGrafter"/>
</dbReference>
<comment type="caution">
    <text evidence="18">The sequence shown here is derived from an EMBL/GenBank/DDBJ whole genome shotgun (WGS) entry which is preliminary data.</text>
</comment>
<keyword evidence="6" id="KW-0547">Nucleotide-binding</keyword>
<comment type="catalytic activity">
    <reaction evidence="11">
        <text>UTP + L-glutamine + ATP + H2O = CTP + L-glutamate + ADP + phosphate + 2 H(+)</text>
        <dbReference type="Rhea" id="RHEA:26426"/>
        <dbReference type="ChEBI" id="CHEBI:15377"/>
        <dbReference type="ChEBI" id="CHEBI:15378"/>
        <dbReference type="ChEBI" id="CHEBI:29985"/>
        <dbReference type="ChEBI" id="CHEBI:30616"/>
        <dbReference type="ChEBI" id="CHEBI:37563"/>
        <dbReference type="ChEBI" id="CHEBI:43474"/>
        <dbReference type="ChEBI" id="CHEBI:46398"/>
        <dbReference type="ChEBI" id="CHEBI:58359"/>
        <dbReference type="ChEBI" id="CHEBI:456216"/>
        <dbReference type="EC" id="6.3.4.2"/>
    </reaction>
</comment>
<evidence type="ECO:0000259" key="16">
    <source>
        <dbReference type="Pfam" id="PF00117"/>
    </source>
</evidence>
<evidence type="ECO:0000256" key="2">
    <source>
        <dbReference type="ARBA" id="ARBA00007533"/>
    </source>
</evidence>
<evidence type="ECO:0000256" key="6">
    <source>
        <dbReference type="ARBA" id="ARBA00022741"/>
    </source>
</evidence>
<dbReference type="GO" id="GO:0046872">
    <property type="term" value="F:metal ion binding"/>
    <property type="evidence" value="ECO:0007669"/>
    <property type="project" value="UniProtKB-KW"/>
</dbReference>
<evidence type="ECO:0000256" key="5">
    <source>
        <dbReference type="ARBA" id="ARBA00022723"/>
    </source>
</evidence>
<organism evidence="18 19">
    <name type="scientific">Candidatus Kaiserbacteria bacterium RIFCSPHIGHO2_02_FULL_55_25</name>
    <dbReference type="NCBI Taxonomy" id="1798498"/>
    <lineage>
        <taxon>Bacteria</taxon>
        <taxon>Candidatus Kaiseribacteriota</taxon>
    </lineage>
</organism>
<evidence type="ECO:0000256" key="1">
    <source>
        <dbReference type="ARBA" id="ARBA00005171"/>
    </source>
</evidence>
<keyword evidence="10" id="KW-0665">Pyrimidine biosynthesis</keyword>